<dbReference type="PANTHER" id="PTHR10000">
    <property type="entry name" value="PHOSPHOSERINE PHOSPHATASE"/>
    <property type="match status" value="1"/>
</dbReference>
<dbReference type="Gene3D" id="3.40.50.1000">
    <property type="entry name" value="HAD superfamily/HAD-like"/>
    <property type="match status" value="1"/>
</dbReference>
<dbReference type="STRING" id="84035.SAMN05660742_102174"/>
<keyword evidence="2" id="KW-1185">Reference proteome</keyword>
<dbReference type="SUPFAM" id="SSF56784">
    <property type="entry name" value="HAD-like"/>
    <property type="match status" value="1"/>
</dbReference>
<dbReference type="AlphaFoldDB" id="A0A1H6VE15"/>
<keyword evidence="1" id="KW-0378">Hydrolase</keyword>
<dbReference type="Pfam" id="PF08282">
    <property type="entry name" value="Hydrolase_3"/>
    <property type="match status" value="1"/>
</dbReference>
<accession>A0A1H6VE15</accession>
<dbReference type="GO" id="GO:0005829">
    <property type="term" value="C:cytosol"/>
    <property type="evidence" value="ECO:0007669"/>
    <property type="project" value="TreeGrafter"/>
</dbReference>
<dbReference type="EMBL" id="FNZK01000002">
    <property type="protein sequence ID" value="SEI98542.1"/>
    <property type="molecule type" value="Genomic_DNA"/>
</dbReference>
<dbReference type="InterPro" id="IPR036412">
    <property type="entry name" value="HAD-like_sf"/>
</dbReference>
<dbReference type="GO" id="GO:0016791">
    <property type="term" value="F:phosphatase activity"/>
    <property type="evidence" value="ECO:0007669"/>
    <property type="project" value="TreeGrafter"/>
</dbReference>
<dbReference type="PANTHER" id="PTHR10000:SF8">
    <property type="entry name" value="HAD SUPERFAMILY HYDROLASE-LIKE, TYPE 3"/>
    <property type="match status" value="1"/>
</dbReference>
<sequence>MAGKLEQGIEILPPHVNKGMAVKFLCHQYGITREQVMAIGNENSDISMVKFARIGVAVANANTDLKNVANEITAANTQLGVELMIKKYCL</sequence>
<dbReference type="GO" id="GO:0000287">
    <property type="term" value="F:magnesium ion binding"/>
    <property type="evidence" value="ECO:0007669"/>
    <property type="project" value="TreeGrafter"/>
</dbReference>
<protein>
    <submittedName>
        <fullName evidence="1">Haloacid dehalogenase-like hydrolase</fullName>
    </submittedName>
</protein>
<evidence type="ECO:0000313" key="1">
    <source>
        <dbReference type="EMBL" id="SEI98542.1"/>
    </source>
</evidence>
<organism evidence="1 2">
    <name type="scientific">Propionispira arboris</name>
    <dbReference type="NCBI Taxonomy" id="84035"/>
    <lineage>
        <taxon>Bacteria</taxon>
        <taxon>Bacillati</taxon>
        <taxon>Bacillota</taxon>
        <taxon>Negativicutes</taxon>
        <taxon>Selenomonadales</taxon>
        <taxon>Selenomonadaceae</taxon>
        <taxon>Propionispira</taxon>
    </lineage>
</organism>
<reference evidence="1 2" key="1">
    <citation type="submission" date="2016-10" db="EMBL/GenBank/DDBJ databases">
        <authorList>
            <person name="de Groot N.N."/>
        </authorList>
    </citation>
    <scope>NUCLEOTIDE SEQUENCE [LARGE SCALE GENOMIC DNA]</scope>
    <source>
        <strain evidence="1 2">DSM 2179</strain>
    </source>
</reference>
<dbReference type="InterPro" id="IPR023214">
    <property type="entry name" value="HAD_sf"/>
</dbReference>
<name>A0A1H6VE15_9FIRM</name>
<gene>
    <name evidence="1" type="ORF">SAMN05660742_102174</name>
</gene>
<proteinExistence type="predicted"/>
<dbReference type="Proteomes" id="UP000199662">
    <property type="component" value="Unassembled WGS sequence"/>
</dbReference>
<evidence type="ECO:0000313" key="2">
    <source>
        <dbReference type="Proteomes" id="UP000199662"/>
    </source>
</evidence>